<dbReference type="NCBIfam" id="TIGR00051">
    <property type="entry name" value="YbgC/FadM family acyl-CoA thioesterase"/>
    <property type="match status" value="1"/>
</dbReference>
<dbReference type="Pfam" id="PF13279">
    <property type="entry name" value="4HBT_2"/>
    <property type="match status" value="1"/>
</dbReference>
<dbReference type="PANTHER" id="PTHR31793:SF27">
    <property type="entry name" value="NOVEL THIOESTERASE SUPERFAMILY DOMAIN AND SAPOSIN A-TYPE DOMAIN CONTAINING PROTEIN (0610012H03RIK)"/>
    <property type="match status" value="1"/>
</dbReference>
<dbReference type="CDD" id="cd00586">
    <property type="entry name" value="4HBT"/>
    <property type="match status" value="1"/>
</dbReference>
<dbReference type="PANTHER" id="PTHR31793">
    <property type="entry name" value="4-HYDROXYBENZOYL-COA THIOESTERASE FAMILY MEMBER"/>
    <property type="match status" value="1"/>
</dbReference>
<dbReference type="InterPro" id="IPR029069">
    <property type="entry name" value="HotDog_dom_sf"/>
</dbReference>
<dbReference type="GO" id="GO:0016787">
    <property type="term" value="F:hydrolase activity"/>
    <property type="evidence" value="ECO:0007669"/>
    <property type="project" value="UniProtKB-KW"/>
</dbReference>
<protein>
    <submittedName>
        <fullName evidence="3">Acyl-CoA thioester hydrolase</fullName>
        <ecNumber evidence="3">3.1.2.-</ecNumber>
    </submittedName>
</protein>
<comment type="similarity">
    <text evidence="1">Belongs to the 4-hydroxybenzoyl-CoA thioesterase family.</text>
</comment>
<reference evidence="3 4" key="1">
    <citation type="submission" date="2021-03" db="EMBL/GenBank/DDBJ databases">
        <title>Genomic Encyclopedia of Type Strains, Phase IV (KMG-IV): sequencing the most valuable type-strain genomes for metagenomic binning, comparative biology and taxonomic classification.</title>
        <authorList>
            <person name="Goeker M."/>
        </authorList>
    </citation>
    <scope>NUCLEOTIDE SEQUENCE [LARGE SCALE GENOMIC DNA]</scope>
    <source>
        <strain evidence="3 4">DSM 26806</strain>
    </source>
</reference>
<organism evidence="3 4">
    <name type="scientific">Paenibacillus shirakamiensis</name>
    <dbReference type="NCBI Taxonomy" id="1265935"/>
    <lineage>
        <taxon>Bacteria</taxon>
        <taxon>Bacillati</taxon>
        <taxon>Bacillota</taxon>
        <taxon>Bacilli</taxon>
        <taxon>Bacillales</taxon>
        <taxon>Paenibacillaceae</taxon>
        <taxon>Paenibacillus</taxon>
    </lineage>
</organism>
<dbReference type="Proteomes" id="UP001519288">
    <property type="component" value="Unassembled WGS sequence"/>
</dbReference>
<proteinExistence type="inferred from homology"/>
<dbReference type="RefSeq" id="WP_209865756.1">
    <property type="nucleotide sequence ID" value="NZ_JAGGLD010000009.1"/>
</dbReference>
<dbReference type="EMBL" id="JAGGLD010000009">
    <property type="protein sequence ID" value="MBP2002535.1"/>
    <property type="molecule type" value="Genomic_DNA"/>
</dbReference>
<dbReference type="InterPro" id="IPR050563">
    <property type="entry name" value="4-hydroxybenzoyl-CoA_TE"/>
</dbReference>
<keyword evidence="4" id="KW-1185">Reference proteome</keyword>
<evidence type="ECO:0000313" key="3">
    <source>
        <dbReference type="EMBL" id="MBP2002535.1"/>
    </source>
</evidence>
<dbReference type="EC" id="3.1.2.-" evidence="3"/>
<comment type="caution">
    <text evidence="3">The sequence shown here is derived from an EMBL/GenBank/DDBJ whole genome shotgun (WGS) entry which is preliminary data.</text>
</comment>
<accession>A0ABS4JLF0</accession>
<dbReference type="InterPro" id="IPR006684">
    <property type="entry name" value="YbgC/YbaW"/>
</dbReference>
<gene>
    <name evidence="3" type="ORF">J2Z69_003621</name>
</gene>
<name>A0ABS4JLF0_9BACL</name>
<dbReference type="PIRSF" id="PIRSF003230">
    <property type="entry name" value="YbgC"/>
    <property type="match status" value="1"/>
</dbReference>
<sequence length="166" mass="19768">MSAPSEHRPSKWFTTSLRVRYQESDQMSVVYHANYLNWFEIGRTEMIREMGFNYRDMEEAGVLLPVIDVQMKFRQPARYDDEIMIFTKVTAFTPLRIHYEYEIRRVQHSPTNWEIEEGSLLGELLVTGTTQHVWIGRDWKPSRLDKKLPKLYNALKEILLTQKEPS</sequence>
<dbReference type="Gene3D" id="3.10.129.10">
    <property type="entry name" value="Hotdog Thioesterase"/>
    <property type="match status" value="1"/>
</dbReference>
<evidence type="ECO:0000256" key="1">
    <source>
        <dbReference type="ARBA" id="ARBA00005953"/>
    </source>
</evidence>
<evidence type="ECO:0000256" key="2">
    <source>
        <dbReference type="ARBA" id="ARBA00022801"/>
    </source>
</evidence>
<keyword evidence="2 3" id="KW-0378">Hydrolase</keyword>
<evidence type="ECO:0000313" key="4">
    <source>
        <dbReference type="Proteomes" id="UP001519288"/>
    </source>
</evidence>
<dbReference type="SUPFAM" id="SSF54637">
    <property type="entry name" value="Thioesterase/thiol ester dehydrase-isomerase"/>
    <property type="match status" value="1"/>
</dbReference>